<dbReference type="AlphaFoldDB" id="A0A8H4ELI7"/>
<comment type="caution">
    <text evidence="2">The sequence shown here is derived from an EMBL/GenBank/DDBJ whole genome shotgun (WGS) entry which is preliminary data.</text>
</comment>
<dbReference type="Proteomes" id="UP000439903">
    <property type="component" value="Unassembled WGS sequence"/>
</dbReference>
<feature type="transmembrane region" description="Helical" evidence="1">
    <location>
        <begin position="53"/>
        <end position="75"/>
    </location>
</feature>
<reference evidence="2 3" key="1">
    <citation type="journal article" date="2019" name="Environ. Microbiol.">
        <title>At the nexus of three kingdoms: the genome of the mycorrhizal fungus Gigaspora margarita provides insights into plant, endobacterial and fungal interactions.</title>
        <authorList>
            <person name="Venice F."/>
            <person name="Ghignone S."/>
            <person name="Salvioli di Fossalunga A."/>
            <person name="Amselem J."/>
            <person name="Novero M."/>
            <person name="Xianan X."/>
            <person name="Sedzielewska Toro K."/>
            <person name="Morin E."/>
            <person name="Lipzen A."/>
            <person name="Grigoriev I.V."/>
            <person name="Henrissat B."/>
            <person name="Martin F.M."/>
            <person name="Bonfante P."/>
        </authorList>
    </citation>
    <scope>NUCLEOTIDE SEQUENCE [LARGE SCALE GENOMIC DNA]</scope>
    <source>
        <strain evidence="2 3">BEG34</strain>
    </source>
</reference>
<gene>
    <name evidence="2" type="ORF">F8M41_018024</name>
</gene>
<evidence type="ECO:0000313" key="2">
    <source>
        <dbReference type="EMBL" id="KAF0512362.1"/>
    </source>
</evidence>
<evidence type="ECO:0000313" key="3">
    <source>
        <dbReference type="Proteomes" id="UP000439903"/>
    </source>
</evidence>
<dbReference type="EMBL" id="WTPW01000427">
    <property type="protein sequence ID" value="KAF0512362.1"/>
    <property type="molecule type" value="Genomic_DNA"/>
</dbReference>
<evidence type="ECO:0000256" key="1">
    <source>
        <dbReference type="SAM" id="Phobius"/>
    </source>
</evidence>
<name>A0A8H4ELI7_GIGMA</name>
<proteinExistence type="predicted"/>
<sequence>MEENSGFKTSAMRAQEEKEWELKYPKVIIAICSFGCSSKSFIVASFGCSSGSFIISIGFFGCSSGSFMGVSIGFLRCSSTVHQDHS</sequence>
<accession>A0A8H4ELI7</accession>
<keyword evidence="1" id="KW-0812">Transmembrane</keyword>
<keyword evidence="3" id="KW-1185">Reference proteome</keyword>
<keyword evidence="1" id="KW-0472">Membrane</keyword>
<protein>
    <submittedName>
        <fullName evidence="2">Uncharacterized protein</fullName>
    </submittedName>
</protein>
<keyword evidence="1" id="KW-1133">Transmembrane helix</keyword>
<organism evidence="2 3">
    <name type="scientific">Gigaspora margarita</name>
    <dbReference type="NCBI Taxonomy" id="4874"/>
    <lineage>
        <taxon>Eukaryota</taxon>
        <taxon>Fungi</taxon>
        <taxon>Fungi incertae sedis</taxon>
        <taxon>Mucoromycota</taxon>
        <taxon>Glomeromycotina</taxon>
        <taxon>Glomeromycetes</taxon>
        <taxon>Diversisporales</taxon>
        <taxon>Gigasporaceae</taxon>
        <taxon>Gigaspora</taxon>
    </lineage>
</organism>